<dbReference type="AlphaFoldDB" id="A0A6A6U5E9"/>
<feature type="compositionally biased region" description="Polar residues" evidence="1">
    <location>
        <begin position="111"/>
        <end position="122"/>
    </location>
</feature>
<feature type="domain" description="FAM50A/XAP5 C-terminal" evidence="2">
    <location>
        <begin position="183"/>
        <end position="356"/>
    </location>
</feature>
<accession>A0A6A6U5E9</accession>
<feature type="compositionally biased region" description="Basic residues" evidence="1">
    <location>
        <begin position="82"/>
        <end position="93"/>
    </location>
</feature>
<feature type="region of interest" description="Disordered" evidence="1">
    <location>
        <begin position="111"/>
        <end position="131"/>
    </location>
</feature>
<feature type="compositionally biased region" description="Polar residues" evidence="1">
    <location>
        <begin position="1"/>
        <end position="29"/>
    </location>
</feature>
<dbReference type="GO" id="GO:0005634">
    <property type="term" value="C:nucleus"/>
    <property type="evidence" value="ECO:0007669"/>
    <property type="project" value="InterPro"/>
</dbReference>
<protein>
    <submittedName>
        <fullName evidence="3">XAP5-domain-containing protein</fullName>
    </submittedName>
</protein>
<evidence type="ECO:0000313" key="4">
    <source>
        <dbReference type="Proteomes" id="UP000799302"/>
    </source>
</evidence>
<sequence>MVSNPPSAPDSRSGTPGATPGNRFTGQQQDAEDVLKSQTVGLVNLSDYRKRRVEAIEQTTRLPVDSSGASTPREGALTPQPAKKKSKKNKSKGKLSFLMDEEEEDFASVGATPNISKSSTPIPQLDPATAKDADAPIRKRLGPNSTISGAPKVMTKSALLKEAQTREQLRKDFLNMQESVKATEMIIPYMLYDGAAIPGGQVRVKKGDHVWLFLDKARKAGAEMGDSARKGWARISVDDLMLVKDDIIIPPHFEFYYFMVNKSVGFNGRLFDYSAEPTKCTPKLETEEEVDANYDPMAPRKKKDKTSQFADEELEGFDDDASETKVVDRRWYEKNKHIFPASLWEEFDPTKDYATALRKDAAGNILFTTR</sequence>
<dbReference type="EMBL" id="MU004237">
    <property type="protein sequence ID" value="KAF2667519.1"/>
    <property type="molecule type" value="Genomic_DNA"/>
</dbReference>
<dbReference type="InterPro" id="IPR007005">
    <property type="entry name" value="XAP5"/>
</dbReference>
<proteinExistence type="predicted"/>
<dbReference type="Pfam" id="PF04921">
    <property type="entry name" value="XAP5"/>
    <property type="match status" value="1"/>
</dbReference>
<keyword evidence="4" id="KW-1185">Reference proteome</keyword>
<feature type="region of interest" description="Disordered" evidence="1">
    <location>
        <begin position="1"/>
        <end position="94"/>
    </location>
</feature>
<evidence type="ECO:0000313" key="3">
    <source>
        <dbReference type="EMBL" id="KAF2667519.1"/>
    </source>
</evidence>
<organism evidence="3 4">
    <name type="scientific">Microthyrium microscopicum</name>
    <dbReference type="NCBI Taxonomy" id="703497"/>
    <lineage>
        <taxon>Eukaryota</taxon>
        <taxon>Fungi</taxon>
        <taxon>Dikarya</taxon>
        <taxon>Ascomycota</taxon>
        <taxon>Pezizomycotina</taxon>
        <taxon>Dothideomycetes</taxon>
        <taxon>Dothideomycetes incertae sedis</taxon>
        <taxon>Microthyriales</taxon>
        <taxon>Microthyriaceae</taxon>
        <taxon>Microthyrium</taxon>
    </lineage>
</organism>
<name>A0A6A6U5E9_9PEZI</name>
<dbReference type="OrthoDB" id="1562195at2759"/>
<evidence type="ECO:0000259" key="2">
    <source>
        <dbReference type="Pfam" id="PF04921"/>
    </source>
</evidence>
<dbReference type="GO" id="GO:0006325">
    <property type="term" value="P:chromatin organization"/>
    <property type="evidence" value="ECO:0007669"/>
    <property type="project" value="TreeGrafter"/>
</dbReference>
<reference evidence="3" key="1">
    <citation type="journal article" date="2020" name="Stud. Mycol.">
        <title>101 Dothideomycetes genomes: a test case for predicting lifestyles and emergence of pathogens.</title>
        <authorList>
            <person name="Haridas S."/>
            <person name="Albert R."/>
            <person name="Binder M."/>
            <person name="Bloem J."/>
            <person name="Labutti K."/>
            <person name="Salamov A."/>
            <person name="Andreopoulos B."/>
            <person name="Baker S."/>
            <person name="Barry K."/>
            <person name="Bills G."/>
            <person name="Bluhm B."/>
            <person name="Cannon C."/>
            <person name="Castanera R."/>
            <person name="Culley D."/>
            <person name="Daum C."/>
            <person name="Ezra D."/>
            <person name="Gonzalez J."/>
            <person name="Henrissat B."/>
            <person name="Kuo A."/>
            <person name="Liang C."/>
            <person name="Lipzen A."/>
            <person name="Lutzoni F."/>
            <person name="Magnuson J."/>
            <person name="Mondo S."/>
            <person name="Nolan M."/>
            <person name="Ohm R."/>
            <person name="Pangilinan J."/>
            <person name="Park H.-J."/>
            <person name="Ramirez L."/>
            <person name="Alfaro M."/>
            <person name="Sun H."/>
            <person name="Tritt A."/>
            <person name="Yoshinaga Y."/>
            <person name="Zwiers L.-H."/>
            <person name="Turgeon B."/>
            <person name="Goodwin S."/>
            <person name="Spatafora J."/>
            <person name="Crous P."/>
            <person name="Grigoriev I."/>
        </authorList>
    </citation>
    <scope>NUCLEOTIDE SEQUENCE</scope>
    <source>
        <strain evidence="3">CBS 115976</strain>
    </source>
</reference>
<dbReference type="InterPro" id="IPR048337">
    <property type="entry name" value="FAM50A/XAP5_C"/>
</dbReference>
<dbReference type="Proteomes" id="UP000799302">
    <property type="component" value="Unassembled WGS sequence"/>
</dbReference>
<gene>
    <name evidence="3" type="ORF">BT63DRAFT_415078</name>
</gene>
<dbReference type="PANTHER" id="PTHR12722">
    <property type="entry name" value="XAP-5 PROTEIN-RELATED"/>
    <property type="match status" value="1"/>
</dbReference>
<dbReference type="PANTHER" id="PTHR12722:SF0">
    <property type="entry name" value="PROTEIN FAM50A"/>
    <property type="match status" value="1"/>
</dbReference>
<evidence type="ECO:0000256" key="1">
    <source>
        <dbReference type="SAM" id="MobiDB-lite"/>
    </source>
</evidence>